<organism evidence="1">
    <name type="scientific">Paulinella micropora</name>
    <dbReference type="NCBI Taxonomy" id="1928728"/>
    <lineage>
        <taxon>Eukaryota</taxon>
        <taxon>Sar</taxon>
        <taxon>Rhizaria</taxon>
        <taxon>Cercozoa</taxon>
        <taxon>Imbricatea</taxon>
        <taxon>Silicofilosea</taxon>
        <taxon>Euglyphida</taxon>
        <taxon>Paulinellidae</taxon>
        <taxon>Paulinella</taxon>
    </lineage>
</organism>
<protein>
    <submittedName>
        <fullName evidence="1">Uncharacterized protein</fullName>
    </submittedName>
</protein>
<geneLocation type="plastid" evidence="1"/>
<proteinExistence type="predicted"/>
<accession>A0A1L5YBG9</accession>
<dbReference type="Pfam" id="PF11347">
    <property type="entry name" value="CRR42-like"/>
    <property type="match status" value="1"/>
</dbReference>
<name>A0A1L5YBG9_9EUKA</name>
<dbReference type="EMBL" id="KY124271">
    <property type="protein sequence ID" value="AQX44810.1"/>
    <property type="molecule type" value="Genomic_DNA"/>
</dbReference>
<dbReference type="GO" id="GO:0010258">
    <property type="term" value="P:NADH dehydrogenase complex (plastoquinone) assembly"/>
    <property type="evidence" value="ECO:0007669"/>
    <property type="project" value="InterPro"/>
</dbReference>
<dbReference type="EMBL" id="KX897545">
    <property type="protein sequence ID" value="APP88043.1"/>
    <property type="molecule type" value="Genomic_DNA"/>
</dbReference>
<keyword evidence="1" id="KW-0934">Plastid</keyword>
<gene>
    <name evidence="1" type="ORF">PCKR_248</name>
    <name evidence="2" type="ORF">PFK_248</name>
    <name evidence="3" type="ORF">PMNZ_248</name>
</gene>
<sequence>MVKLRQERILMHFTLGDKVFLVNQVTYLKTAEPMPTLRPTDLVIAGEIGEILAMQACGTLAVEFNCGIVLVEATMLQSVY</sequence>
<reference evidence="1" key="1">
    <citation type="journal article" date="2017" name="Protist">
        <title>Diversity of the Photosynthetic Paulinella Species, with the Description of Paulinella micropora sp. nov. and the Chromatophore Genome Sequence for strain KR01.</title>
        <authorList>
            <person name="Lhee D."/>
            <person name="Yang E.C."/>
            <person name="Kim J.I."/>
            <person name="Nakayama T."/>
            <person name="Zuccarello G."/>
            <person name="Andersen R.A."/>
            <person name="Yoon H.S."/>
        </authorList>
    </citation>
    <scope>NUCLEOTIDE SEQUENCE</scope>
    <source>
        <strain evidence="2">FK01</strain>
        <strain evidence="1">KR01</strain>
    </source>
</reference>
<reference evidence="3" key="2">
    <citation type="submission" date="2018-02" db="EMBL/GenBank/DDBJ databases">
        <title>Genome reduction pattern in chromatophore genome of Paulinella.</title>
        <authorList>
            <person name="Lhee D."/>
            <person name="Yoon H.S."/>
        </authorList>
    </citation>
    <scope>NUCLEOTIDE SEQUENCE</scope>
    <source>
        <strain evidence="3">NZ27</strain>
    </source>
</reference>
<evidence type="ECO:0000313" key="1">
    <source>
        <dbReference type="EMBL" id="APP88043.1"/>
    </source>
</evidence>
<evidence type="ECO:0000313" key="2">
    <source>
        <dbReference type="EMBL" id="AQX44810.1"/>
    </source>
</evidence>
<dbReference type="InterPro" id="IPR021495">
    <property type="entry name" value="CRR42-like"/>
</dbReference>
<evidence type="ECO:0000313" key="3">
    <source>
        <dbReference type="EMBL" id="AXY63201.1"/>
    </source>
</evidence>
<dbReference type="EMBL" id="MG976688">
    <property type="protein sequence ID" value="AXY63201.1"/>
    <property type="molecule type" value="Genomic_DNA"/>
</dbReference>
<dbReference type="AlphaFoldDB" id="A0A1L5YBG9"/>